<evidence type="ECO:0000313" key="3">
    <source>
        <dbReference type="EMBL" id="KAK7794093.1"/>
    </source>
</evidence>
<feature type="region of interest" description="Disordered" evidence="1">
    <location>
        <begin position="32"/>
        <end position="62"/>
    </location>
</feature>
<sequence>MAAGWLLFLLILLSTTSPPWRRAMVGAGATATAAAPGGVPPPAPPPTPASTPASTPTPEPTLSPEVAAFMAEIFTLVTCRSTKCTADNTLPPTHGVAPRCQCDDECNLLGECCPQIAPSRAFWKQPEAPVRGVPRRHWGCTLFHYNATTNVVRRAGANRKLFYSFALKKLKRRNVSREL</sequence>
<protein>
    <recommendedName>
        <fullName evidence="5">SMB domain-containing protein</fullName>
    </recommendedName>
</protein>
<evidence type="ECO:0000313" key="4">
    <source>
        <dbReference type="Proteomes" id="UP001378592"/>
    </source>
</evidence>
<keyword evidence="2" id="KW-0732">Signal</keyword>
<dbReference type="EMBL" id="JAZDUA010000348">
    <property type="protein sequence ID" value="KAK7794093.1"/>
    <property type="molecule type" value="Genomic_DNA"/>
</dbReference>
<dbReference type="AlphaFoldDB" id="A0AAN9Z2T4"/>
<name>A0AAN9Z2T4_9ORTH</name>
<feature type="compositionally biased region" description="Pro residues" evidence="1">
    <location>
        <begin position="38"/>
        <end position="61"/>
    </location>
</feature>
<accession>A0AAN9Z2T4</accession>
<evidence type="ECO:0000256" key="1">
    <source>
        <dbReference type="SAM" id="MobiDB-lite"/>
    </source>
</evidence>
<reference evidence="3 4" key="1">
    <citation type="submission" date="2024-03" db="EMBL/GenBank/DDBJ databases">
        <title>The genome assembly and annotation of the cricket Gryllus longicercus Weissman &amp; Gray.</title>
        <authorList>
            <person name="Szrajer S."/>
            <person name="Gray D."/>
            <person name="Ylla G."/>
        </authorList>
    </citation>
    <scope>NUCLEOTIDE SEQUENCE [LARGE SCALE GENOMIC DNA]</scope>
    <source>
        <strain evidence="3">DAG 2021-001</strain>
        <tissue evidence="3">Whole body minus gut</tissue>
    </source>
</reference>
<keyword evidence="4" id="KW-1185">Reference proteome</keyword>
<dbReference type="Proteomes" id="UP001378592">
    <property type="component" value="Unassembled WGS sequence"/>
</dbReference>
<evidence type="ECO:0008006" key="5">
    <source>
        <dbReference type="Google" id="ProtNLM"/>
    </source>
</evidence>
<evidence type="ECO:0000256" key="2">
    <source>
        <dbReference type="SAM" id="SignalP"/>
    </source>
</evidence>
<gene>
    <name evidence="3" type="ORF">R5R35_010295</name>
</gene>
<proteinExistence type="predicted"/>
<organism evidence="3 4">
    <name type="scientific">Gryllus longicercus</name>
    <dbReference type="NCBI Taxonomy" id="2509291"/>
    <lineage>
        <taxon>Eukaryota</taxon>
        <taxon>Metazoa</taxon>
        <taxon>Ecdysozoa</taxon>
        <taxon>Arthropoda</taxon>
        <taxon>Hexapoda</taxon>
        <taxon>Insecta</taxon>
        <taxon>Pterygota</taxon>
        <taxon>Neoptera</taxon>
        <taxon>Polyneoptera</taxon>
        <taxon>Orthoptera</taxon>
        <taxon>Ensifera</taxon>
        <taxon>Gryllidea</taxon>
        <taxon>Grylloidea</taxon>
        <taxon>Gryllidae</taxon>
        <taxon>Gryllinae</taxon>
        <taxon>Gryllus</taxon>
    </lineage>
</organism>
<feature type="signal peptide" evidence="2">
    <location>
        <begin position="1"/>
        <end position="16"/>
    </location>
</feature>
<feature type="chain" id="PRO_5043018250" description="SMB domain-containing protein" evidence="2">
    <location>
        <begin position="17"/>
        <end position="179"/>
    </location>
</feature>
<comment type="caution">
    <text evidence="3">The sequence shown here is derived from an EMBL/GenBank/DDBJ whole genome shotgun (WGS) entry which is preliminary data.</text>
</comment>